<feature type="repeat" description="WD" evidence="1">
    <location>
        <begin position="9"/>
        <end position="50"/>
    </location>
</feature>
<name>A0AAV8WUP4_9CUCU</name>
<dbReference type="Gene3D" id="2.130.10.10">
    <property type="entry name" value="YVTN repeat-like/Quinoprotein amine dehydrogenase"/>
    <property type="match status" value="1"/>
</dbReference>
<dbReference type="InterPro" id="IPR036322">
    <property type="entry name" value="WD40_repeat_dom_sf"/>
</dbReference>
<dbReference type="SMART" id="SM00320">
    <property type="entry name" value="WD40"/>
    <property type="match status" value="1"/>
</dbReference>
<keyword evidence="1" id="KW-0853">WD repeat</keyword>
<dbReference type="AlphaFoldDB" id="A0AAV8WUP4"/>
<feature type="compositionally biased region" description="Basic and acidic residues" evidence="2">
    <location>
        <begin position="67"/>
        <end position="78"/>
    </location>
</feature>
<feature type="region of interest" description="Disordered" evidence="2">
    <location>
        <begin position="43"/>
        <end position="92"/>
    </location>
</feature>
<evidence type="ECO:0000256" key="1">
    <source>
        <dbReference type="PROSITE-ProRule" id="PRU00221"/>
    </source>
</evidence>
<evidence type="ECO:0000313" key="4">
    <source>
        <dbReference type="Proteomes" id="UP001162156"/>
    </source>
</evidence>
<comment type="caution">
    <text evidence="3">The sequence shown here is derived from an EMBL/GenBank/DDBJ whole genome shotgun (WGS) entry which is preliminary data.</text>
</comment>
<dbReference type="PROSITE" id="PS50082">
    <property type="entry name" value="WD_REPEATS_2"/>
    <property type="match status" value="1"/>
</dbReference>
<feature type="compositionally biased region" description="Low complexity" evidence="2">
    <location>
        <begin position="165"/>
        <end position="182"/>
    </location>
</feature>
<organism evidence="3 4">
    <name type="scientific">Rhamnusium bicolor</name>
    <dbReference type="NCBI Taxonomy" id="1586634"/>
    <lineage>
        <taxon>Eukaryota</taxon>
        <taxon>Metazoa</taxon>
        <taxon>Ecdysozoa</taxon>
        <taxon>Arthropoda</taxon>
        <taxon>Hexapoda</taxon>
        <taxon>Insecta</taxon>
        <taxon>Pterygota</taxon>
        <taxon>Neoptera</taxon>
        <taxon>Endopterygota</taxon>
        <taxon>Coleoptera</taxon>
        <taxon>Polyphaga</taxon>
        <taxon>Cucujiformia</taxon>
        <taxon>Chrysomeloidea</taxon>
        <taxon>Cerambycidae</taxon>
        <taxon>Lepturinae</taxon>
        <taxon>Rhagiini</taxon>
        <taxon>Rhamnusium</taxon>
    </lineage>
</organism>
<dbReference type="InterPro" id="IPR015943">
    <property type="entry name" value="WD40/YVTN_repeat-like_dom_sf"/>
</dbReference>
<gene>
    <name evidence="3" type="ORF">NQ314_017391</name>
</gene>
<feature type="region of interest" description="Disordered" evidence="2">
    <location>
        <begin position="125"/>
        <end position="182"/>
    </location>
</feature>
<proteinExistence type="predicted"/>
<accession>A0AAV8WUP4</accession>
<keyword evidence="4" id="KW-1185">Reference proteome</keyword>
<protein>
    <submittedName>
        <fullName evidence="3">Uncharacterized protein</fullName>
    </submittedName>
</protein>
<dbReference type="EMBL" id="JANEYF010004856">
    <property type="protein sequence ID" value="KAJ8929877.1"/>
    <property type="molecule type" value="Genomic_DNA"/>
</dbReference>
<dbReference type="Proteomes" id="UP001162156">
    <property type="component" value="Unassembled WGS sequence"/>
</dbReference>
<dbReference type="SUPFAM" id="SSF50978">
    <property type="entry name" value="WD40 repeat-like"/>
    <property type="match status" value="1"/>
</dbReference>
<reference evidence="3" key="1">
    <citation type="journal article" date="2023" name="Insect Mol. Biol.">
        <title>Genome sequencing provides insights into the evolution of gene families encoding plant cell wall-degrading enzymes in longhorned beetles.</title>
        <authorList>
            <person name="Shin N.R."/>
            <person name="Okamura Y."/>
            <person name="Kirsch R."/>
            <person name="Pauchet Y."/>
        </authorList>
    </citation>
    <scope>NUCLEOTIDE SEQUENCE</scope>
    <source>
        <strain evidence="3">RBIC_L_NR</strain>
    </source>
</reference>
<feature type="compositionally biased region" description="Polar residues" evidence="2">
    <location>
        <begin position="147"/>
        <end position="158"/>
    </location>
</feature>
<evidence type="ECO:0000256" key="2">
    <source>
        <dbReference type="SAM" id="MobiDB-lite"/>
    </source>
</evidence>
<evidence type="ECO:0000313" key="3">
    <source>
        <dbReference type="EMBL" id="KAJ8929877.1"/>
    </source>
</evidence>
<dbReference type="InterPro" id="IPR001680">
    <property type="entry name" value="WD40_rpt"/>
</dbReference>
<sequence length="182" mass="19439">MKRVTTHVGIGHAAVVTCTRFSADGNLIVTSDASGGVFVWEFPQGPQKDEPEPEVEEKKSIVATPKSEAKEEDIRDLPSVRSSGGDSKRSIKEDDCNCLSQSVIICTKNVKGDCEPVRKNSTRSICSEKSMKSIKSQHICESEKNSSKASNGPKSKNGSVKGPDCGCSVKSCSSIGSKKSKN</sequence>